<dbReference type="Pfam" id="PF12796">
    <property type="entry name" value="Ank_2"/>
    <property type="match status" value="2"/>
</dbReference>
<feature type="repeat" description="ANK" evidence="3">
    <location>
        <begin position="436"/>
        <end position="468"/>
    </location>
</feature>
<evidence type="ECO:0000259" key="4">
    <source>
        <dbReference type="Pfam" id="PF14420"/>
    </source>
</evidence>
<dbReference type="SUPFAM" id="SSF48403">
    <property type="entry name" value="Ankyrin repeat"/>
    <property type="match status" value="3"/>
</dbReference>
<dbReference type="Pfam" id="PF14420">
    <property type="entry name" value="Clr5"/>
    <property type="match status" value="1"/>
</dbReference>
<evidence type="ECO:0000256" key="2">
    <source>
        <dbReference type="ARBA" id="ARBA00023043"/>
    </source>
</evidence>
<dbReference type="PANTHER" id="PTHR24198">
    <property type="entry name" value="ANKYRIN REPEAT AND PROTEIN KINASE DOMAIN-CONTAINING PROTEIN"/>
    <property type="match status" value="1"/>
</dbReference>
<feature type="repeat" description="ANK" evidence="3">
    <location>
        <begin position="1064"/>
        <end position="1096"/>
    </location>
</feature>
<keyword evidence="1" id="KW-0677">Repeat</keyword>
<dbReference type="InterPro" id="IPR002110">
    <property type="entry name" value="Ankyrin_rpt"/>
</dbReference>
<comment type="caution">
    <text evidence="5">The sequence shown here is derived from an EMBL/GenBank/DDBJ whole genome shotgun (WGS) entry which is preliminary data.</text>
</comment>
<evidence type="ECO:0000313" key="5">
    <source>
        <dbReference type="EMBL" id="KAJ4140984.1"/>
    </source>
</evidence>
<feature type="repeat" description="ANK" evidence="3">
    <location>
        <begin position="1134"/>
        <end position="1166"/>
    </location>
</feature>
<dbReference type="Gene3D" id="1.25.40.20">
    <property type="entry name" value="Ankyrin repeat-containing domain"/>
    <property type="match status" value="5"/>
</dbReference>
<dbReference type="SMART" id="SM00248">
    <property type="entry name" value="ANK"/>
    <property type="match status" value="17"/>
</dbReference>
<feature type="repeat" description="ANK" evidence="3">
    <location>
        <begin position="620"/>
        <end position="652"/>
    </location>
</feature>
<proteinExistence type="predicted"/>
<evidence type="ECO:0000256" key="3">
    <source>
        <dbReference type="PROSITE-ProRule" id="PRU00023"/>
    </source>
</evidence>
<dbReference type="EMBL" id="JAOQBH010000001">
    <property type="protein sequence ID" value="KAJ4140984.1"/>
    <property type="molecule type" value="Genomic_DNA"/>
</dbReference>
<feature type="repeat" description="ANK" evidence="3">
    <location>
        <begin position="332"/>
        <end position="358"/>
    </location>
</feature>
<gene>
    <name evidence="5" type="ORF">NW768_000191</name>
</gene>
<organism evidence="5 6">
    <name type="scientific">Fusarium equiseti</name>
    <name type="common">Fusarium scirpi</name>
    <dbReference type="NCBI Taxonomy" id="61235"/>
    <lineage>
        <taxon>Eukaryota</taxon>
        <taxon>Fungi</taxon>
        <taxon>Dikarya</taxon>
        <taxon>Ascomycota</taxon>
        <taxon>Pezizomycotina</taxon>
        <taxon>Sordariomycetes</taxon>
        <taxon>Hypocreomycetidae</taxon>
        <taxon>Hypocreales</taxon>
        <taxon>Nectriaceae</taxon>
        <taxon>Fusarium</taxon>
        <taxon>Fusarium incarnatum-equiseti species complex</taxon>
    </lineage>
</organism>
<dbReference type="InterPro" id="IPR025676">
    <property type="entry name" value="Clr5_dom"/>
</dbReference>
<keyword evidence="6" id="KW-1185">Reference proteome</keyword>
<dbReference type="PROSITE" id="PS50297">
    <property type="entry name" value="ANK_REP_REGION"/>
    <property type="match status" value="8"/>
</dbReference>
<dbReference type="PROSITE" id="PS50088">
    <property type="entry name" value="ANK_REPEAT"/>
    <property type="match status" value="9"/>
</dbReference>
<feature type="repeat" description="ANK" evidence="3">
    <location>
        <begin position="490"/>
        <end position="515"/>
    </location>
</feature>
<dbReference type="PANTHER" id="PTHR24198:SF165">
    <property type="entry name" value="ANKYRIN REPEAT-CONTAINING PROTEIN-RELATED"/>
    <property type="match status" value="1"/>
</dbReference>
<dbReference type="Proteomes" id="UP001152024">
    <property type="component" value="Unassembled WGS sequence"/>
</dbReference>
<name>A0ABQ8RRR8_FUSEQ</name>
<feature type="domain" description="Clr5" evidence="4">
    <location>
        <begin position="9"/>
        <end position="62"/>
    </location>
</feature>
<dbReference type="Pfam" id="PF00023">
    <property type="entry name" value="Ank"/>
    <property type="match status" value="3"/>
</dbReference>
<evidence type="ECO:0000313" key="6">
    <source>
        <dbReference type="Proteomes" id="UP001152024"/>
    </source>
</evidence>
<keyword evidence="2 3" id="KW-0040">ANK repeat</keyword>
<feature type="repeat" description="ANK" evidence="3">
    <location>
        <begin position="693"/>
        <end position="718"/>
    </location>
</feature>
<dbReference type="InterPro" id="IPR036770">
    <property type="entry name" value="Ankyrin_rpt-contain_sf"/>
</dbReference>
<sequence length="1227" mass="134823">MSRAPRIPDSQWEVHKETIQSLYLEQNKTIDEIIGFMAENHQFYASKKQYIRKVTVNWKFRKNTTKEEWEQASSLVLKRKAEGKLTQLTIRGKIVPDKRSKREIRRYAPRDTFGSPVLSRIESVAVRTPPRSHRDITYFTLPWFNLQAQLRTHMLGNGLHPILDGTIASINDPIASSLSISRDQVALGGFVKSLLLSIKSGSASKSDPDMTVPAMLKSLDEQMPFSHRDKHSTELQTGRSDILGPWSRLFLSMAFLSTNNRWRDETLIKFLELAISCGLLQDLKQALSIKGPTIRLFSVALLSAALDIPDGGGFDFAQDLLQQGVNPNSAHSAKTPLLRAVASQDEGAVRLLLDYGADPFASFPTLQLHSPSQMELYDSESLAKALLDMRSSLLWAADTGRKILRTPLSFAVEAKDEVRARQLLQAGADPNLFHPQDLSPLHVAVRSRSAALVNLLIVFGADPDLFCQTDTLEILSKTRQELFSSGSICTPLQSAVKGGHLAIVERLLQAGADPNGTIHLAMSAHNEKACYERDFALTALQIASRINWTYLVSKNQRGGAFELFELLLKAGACVDTRHLMQPTALQYVCGNKRFGKHRIKIAKLLLERGADVNARPAQLDGKIALAAAAGLGDIDLVELLLKAGADVNTRHRMQPTTLQYVCGNTELGRDRIKICKLLLDWGADVNAPPAQLDGNIALEVAAGLGDVDLVELLLRVGATCSNPASVLQLAVTSGCQELVNFLIGQFPRASLSTLDIDENWAEYLEAAAESGNAQLVDMILKKCAGISTNHFEKYAINAIEAAVANNDNKVLFRLLLSRFNPNADGRAYSILNEALLSGAVADTGFRLLMSKCATLQLDLDQPPPGEPTLLWTAIYRKNMDVAQCLIVSGADVNRPSLFVDEAEGNRLETPMARAILCEACMDDDSDHLCPVDFLITSGANVDDLVDGSMTALLLALKEERYTAAEKLLLHGANPNIRDLNTRMHAFDIIVTRELKEWPPTSTLESLIDHGFQLNGEFSNGTTIQAVMKKLLEVFWTDDWQIVELVVEFLMNAGAEVNAPTTEEAPMTALQYAIDTNHEELVNTLLAAGADIHAPAFWKKGRTTLQAACNAGNLELVRSLVEQGLDINERPASHHGATALQFAAIQGHIDVAIFLLENGALINAPAAAVEGRTALQGAAEHGMLDMIFLLLENDQDDGLEERCQEAARFAEKESRFDIAQILREYRKV</sequence>
<feature type="repeat" description="ANK" evidence="3">
    <location>
        <begin position="1169"/>
        <end position="1201"/>
    </location>
</feature>
<accession>A0ABQ8RRR8</accession>
<feature type="repeat" description="ANK" evidence="3">
    <location>
        <begin position="1099"/>
        <end position="1131"/>
    </location>
</feature>
<protein>
    <recommendedName>
        <fullName evidence="4">Clr5 domain-containing protein</fullName>
    </recommendedName>
</protein>
<reference evidence="5" key="1">
    <citation type="submission" date="2022-09" db="EMBL/GenBank/DDBJ databases">
        <title>Fusarium specimens isolated from Avocado Roots.</title>
        <authorList>
            <person name="Stajich J."/>
            <person name="Roper C."/>
            <person name="Heimlech-Rivalta G."/>
        </authorList>
    </citation>
    <scope>NUCLEOTIDE SEQUENCE</scope>
    <source>
        <strain evidence="5">CF00095</strain>
    </source>
</reference>
<evidence type="ECO:0000256" key="1">
    <source>
        <dbReference type="ARBA" id="ARBA00022737"/>
    </source>
</evidence>